<dbReference type="HOGENOM" id="CLU_1760883_0_0_1"/>
<dbReference type="EMBL" id="CAQQ02035429">
    <property type="status" value="NOT_ANNOTATED_CDS"/>
    <property type="molecule type" value="Genomic_DNA"/>
</dbReference>
<dbReference type="EMBL" id="CAQQ02035430">
    <property type="status" value="NOT_ANNOTATED_CDS"/>
    <property type="molecule type" value="Genomic_DNA"/>
</dbReference>
<dbReference type="EnsemblMetazoa" id="MESCA007310-RA">
    <property type="protein sequence ID" value="MESCA007310-PA"/>
    <property type="gene ID" value="MESCA007310"/>
</dbReference>
<dbReference type="Proteomes" id="UP000015102">
    <property type="component" value="Unassembled WGS sequence"/>
</dbReference>
<protein>
    <submittedName>
        <fullName evidence="2">Uncharacterized protein</fullName>
    </submittedName>
</protein>
<keyword evidence="1" id="KW-1133">Transmembrane helix</keyword>
<keyword evidence="1" id="KW-0472">Membrane</keyword>
<reference evidence="2" key="2">
    <citation type="submission" date="2015-06" db="UniProtKB">
        <authorList>
            <consortium name="EnsemblMetazoa"/>
        </authorList>
    </citation>
    <scope>IDENTIFICATION</scope>
</reference>
<feature type="transmembrane region" description="Helical" evidence="1">
    <location>
        <begin position="9"/>
        <end position="31"/>
    </location>
</feature>
<keyword evidence="1" id="KW-0812">Transmembrane</keyword>
<accession>T1GUA0</accession>
<sequence>MQRISFLNVAYKILAVLLAPINVVFFCWGGGTNNNTFQVLRYLAVTLQLDWVSFAAFVSNKLSQLQLSTEAYSDEQKLRSIVVKAAQRFILKGRIKNIIPYISPSCNTRRPQKIEVVKPSRTMFLRVEETEDCASKALGPDVISTIML</sequence>
<proteinExistence type="predicted"/>
<evidence type="ECO:0000256" key="1">
    <source>
        <dbReference type="SAM" id="Phobius"/>
    </source>
</evidence>
<reference evidence="3" key="1">
    <citation type="submission" date="2013-02" db="EMBL/GenBank/DDBJ databases">
        <authorList>
            <person name="Hughes D."/>
        </authorList>
    </citation>
    <scope>NUCLEOTIDE SEQUENCE</scope>
    <source>
        <strain>Durham</strain>
        <strain evidence="3">NC isolate 2 -- Noor lab</strain>
    </source>
</reference>
<evidence type="ECO:0000313" key="2">
    <source>
        <dbReference type="EnsemblMetazoa" id="MESCA007310-PA"/>
    </source>
</evidence>
<evidence type="ECO:0000313" key="3">
    <source>
        <dbReference type="Proteomes" id="UP000015102"/>
    </source>
</evidence>
<keyword evidence="3" id="KW-1185">Reference proteome</keyword>
<name>T1GUA0_MEGSC</name>
<organism evidence="2 3">
    <name type="scientific">Megaselia scalaris</name>
    <name type="common">Humpbacked fly</name>
    <name type="synonym">Phora scalaris</name>
    <dbReference type="NCBI Taxonomy" id="36166"/>
    <lineage>
        <taxon>Eukaryota</taxon>
        <taxon>Metazoa</taxon>
        <taxon>Ecdysozoa</taxon>
        <taxon>Arthropoda</taxon>
        <taxon>Hexapoda</taxon>
        <taxon>Insecta</taxon>
        <taxon>Pterygota</taxon>
        <taxon>Neoptera</taxon>
        <taxon>Endopterygota</taxon>
        <taxon>Diptera</taxon>
        <taxon>Brachycera</taxon>
        <taxon>Muscomorpha</taxon>
        <taxon>Platypezoidea</taxon>
        <taxon>Phoridae</taxon>
        <taxon>Megaseliini</taxon>
        <taxon>Megaselia</taxon>
    </lineage>
</organism>
<dbReference type="AlphaFoldDB" id="T1GUA0"/>